<proteinExistence type="predicted"/>
<evidence type="ECO:0000256" key="1">
    <source>
        <dbReference type="SAM" id="Phobius"/>
    </source>
</evidence>
<keyword evidence="1" id="KW-0812">Transmembrane</keyword>
<feature type="transmembrane region" description="Helical" evidence="1">
    <location>
        <begin position="6"/>
        <end position="23"/>
    </location>
</feature>
<sequence>MSYSVLVVILVAITAVLGIVQLLKEKSDNDISNVMLQTGVALLLSGIPSIAELMLSLVAVLFSKEIPQTGNTYVFMAVGFILIILSIIVRVKLKERIYVLNMLGIRKKEISSDKAKQDLKIADYKLKEQVLDIIPVFDDGTNMDEKANSYIVKQVRDDAEKFAVKSKENGGCFTGMAPIPYTIFAGTFLGEADVNRYFEFNRNAGETYYELKKKRIFQRRKWEDLEIVDCKTSKNATEIVLAISITHNVMDADLSQFADMDVIRVGLSAPKDNVIEFQEQLMEYKKVIHDCLDIKLRECFPNLKTVHLVASIPSCMSIEIGKIIGMGTNRLMDIIVYHYIHSNTIKYPFGVYVSGSRKGTFVKVE</sequence>
<gene>
    <name evidence="3" type="ORF">H8S02_01415</name>
</gene>
<dbReference type="RefSeq" id="WP_186968900.1">
    <property type="nucleotide sequence ID" value="NZ_JACOPK010000001.1"/>
</dbReference>
<reference evidence="3 4" key="1">
    <citation type="submission" date="2020-08" db="EMBL/GenBank/DDBJ databases">
        <title>Genome public.</title>
        <authorList>
            <person name="Liu C."/>
            <person name="Sun Q."/>
        </authorList>
    </citation>
    <scope>NUCLEOTIDE SEQUENCE [LARGE SCALE GENOMIC DNA]</scope>
    <source>
        <strain evidence="3 4">M2</strain>
    </source>
</reference>
<dbReference type="NCBIfam" id="NF033611">
    <property type="entry name" value="SAVED"/>
    <property type="match status" value="1"/>
</dbReference>
<name>A0ABR7GJW8_9FIRM</name>
<dbReference type="Proteomes" id="UP000641741">
    <property type="component" value="Unassembled WGS sequence"/>
</dbReference>
<dbReference type="InterPro" id="IPR040836">
    <property type="entry name" value="SAVED"/>
</dbReference>
<keyword evidence="1" id="KW-1133">Transmembrane helix</keyword>
<evidence type="ECO:0000259" key="2">
    <source>
        <dbReference type="Pfam" id="PF18145"/>
    </source>
</evidence>
<keyword evidence="4" id="KW-1185">Reference proteome</keyword>
<dbReference type="EMBL" id="JACOPK010000001">
    <property type="protein sequence ID" value="MBC5694613.1"/>
    <property type="molecule type" value="Genomic_DNA"/>
</dbReference>
<protein>
    <submittedName>
        <fullName evidence="3">SAVED domain-containing protein</fullName>
    </submittedName>
</protein>
<feature type="transmembrane region" description="Helical" evidence="1">
    <location>
        <begin position="73"/>
        <end position="93"/>
    </location>
</feature>
<accession>A0ABR7GJW8</accession>
<feature type="transmembrane region" description="Helical" evidence="1">
    <location>
        <begin position="35"/>
        <end position="61"/>
    </location>
</feature>
<comment type="caution">
    <text evidence="3">The sequence shown here is derived from an EMBL/GenBank/DDBJ whole genome shotgun (WGS) entry which is preliminary data.</text>
</comment>
<evidence type="ECO:0000313" key="4">
    <source>
        <dbReference type="Proteomes" id="UP000641741"/>
    </source>
</evidence>
<dbReference type="Pfam" id="PF18145">
    <property type="entry name" value="SAVED"/>
    <property type="match status" value="1"/>
</dbReference>
<evidence type="ECO:0000313" key="3">
    <source>
        <dbReference type="EMBL" id="MBC5694613.1"/>
    </source>
</evidence>
<feature type="domain" description="SMODS-associated and fused to various effectors" evidence="2">
    <location>
        <begin position="166"/>
        <end position="350"/>
    </location>
</feature>
<keyword evidence="1" id="KW-0472">Membrane</keyword>
<organism evidence="3 4">
    <name type="scientific">Agathobaculum hominis</name>
    <dbReference type="NCBI Taxonomy" id="2763014"/>
    <lineage>
        <taxon>Bacteria</taxon>
        <taxon>Bacillati</taxon>
        <taxon>Bacillota</taxon>
        <taxon>Clostridia</taxon>
        <taxon>Eubacteriales</taxon>
        <taxon>Butyricicoccaceae</taxon>
        <taxon>Agathobaculum</taxon>
    </lineage>
</organism>